<organism evidence="1 2">
    <name type="scientific">Edaphobacter dinghuensis</name>
    <dbReference type="NCBI Taxonomy" id="1560005"/>
    <lineage>
        <taxon>Bacteria</taxon>
        <taxon>Pseudomonadati</taxon>
        <taxon>Acidobacteriota</taxon>
        <taxon>Terriglobia</taxon>
        <taxon>Terriglobales</taxon>
        <taxon>Acidobacteriaceae</taxon>
        <taxon>Edaphobacter</taxon>
    </lineage>
</organism>
<evidence type="ECO:0000313" key="1">
    <source>
        <dbReference type="EMBL" id="GGG84414.1"/>
    </source>
</evidence>
<protein>
    <submittedName>
        <fullName evidence="1">Uncharacterized protein</fullName>
    </submittedName>
</protein>
<dbReference type="Gene3D" id="2.60.40.1180">
    <property type="entry name" value="Golgi alpha-mannosidase II"/>
    <property type="match status" value="1"/>
</dbReference>
<accession>A0A917HMJ7</accession>
<proteinExistence type="predicted"/>
<dbReference type="SUPFAM" id="SSF51445">
    <property type="entry name" value="(Trans)glycosidases"/>
    <property type="match status" value="1"/>
</dbReference>
<dbReference type="InterPro" id="IPR013780">
    <property type="entry name" value="Glyco_hydro_b"/>
</dbReference>
<gene>
    <name evidence="1" type="ORF">GCM10011585_30220</name>
</gene>
<evidence type="ECO:0000313" key="2">
    <source>
        <dbReference type="Proteomes" id="UP000647241"/>
    </source>
</evidence>
<sequence length="629" mass="70523">MGLLALCAGKVWGQQALRLPEAQPVMQEAAQRFTFASDGPAGPGWTRPDAIARVYGNESLPVLFRRTLRLDQDVPRESKLSWIFTGPHAGLTVELTDTKVHLVERYYDSVALSGGSYPDKVVREQERQFVGHVRELTVVADAHLSVMVILNGEKVIEAPLVFDLTRQQLMFSGPRNEHMVLSGALLKERTGETTVSVEPGKTHQVMLGFGGSPSIPAYAELSDEGKKEYWAILRRYNLLIDREYPMGTQMKQDLSNVDDLHDATPHYYGDNFPNGEVSDFEYSRKTREMGGMVLYEMWALPSWAIEAYTNTGKPVIDAWGKVVKKAAKPDVYARTVVEFCRKAKERSGAAPEIVGIENEVEQPPQVFAAMTTALRKALDAAGFQTTKIQMADAPYMWIAVNRVKDLKGYPEAWKATDYTAAHQYDYQEFLANPDMYDERLQSMREESEGKPFLATEICLNDGAYQEPSYRVALQVGQLYQKDLTELDAEALMYCWLLLDVEQPTFGSSRSLLVPDRSQGEVPVASSFELRVLGAFSRHVLKGMKRVESESGDKDLLTAAFTDGTKSSLIVMNRSIEAKRLNVEWKGPKWTRMEKTSFYLENVESAAPEEVVVQSGEIVTLSNFSAEEQK</sequence>
<dbReference type="EMBL" id="BMGT01000003">
    <property type="protein sequence ID" value="GGG84414.1"/>
    <property type="molecule type" value="Genomic_DNA"/>
</dbReference>
<reference evidence="1" key="2">
    <citation type="submission" date="2020-09" db="EMBL/GenBank/DDBJ databases">
        <authorList>
            <person name="Sun Q."/>
            <person name="Zhou Y."/>
        </authorList>
    </citation>
    <scope>NUCLEOTIDE SEQUENCE</scope>
    <source>
        <strain evidence="1">CGMCC 1.12997</strain>
    </source>
</reference>
<keyword evidence="2" id="KW-1185">Reference proteome</keyword>
<dbReference type="InterPro" id="IPR017853">
    <property type="entry name" value="GH"/>
</dbReference>
<reference evidence="1" key="1">
    <citation type="journal article" date="2014" name="Int. J. Syst. Evol. Microbiol.">
        <title>Complete genome sequence of Corynebacterium casei LMG S-19264T (=DSM 44701T), isolated from a smear-ripened cheese.</title>
        <authorList>
            <consortium name="US DOE Joint Genome Institute (JGI-PGF)"/>
            <person name="Walter F."/>
            <person name="Albersmeier A."/>
            <person name="Kalinowski J."/>
            <person name="Ruckert C."/>
        </authorList>
    </citation>
    <scope>NUCLEOTIDE SEQUENCE</scope>
    <source>
        <strain evidence="1">CGMCC 1.12997</strain>
    </source>
</reference>
<comment type="caution">
    <text evidence="1">The sequence shown here is derived from an EMBL/GenBank/DDBJ whole genome shotgun (WGS) entry which is preliminary data.</text>
</comment>
<dbReference type="AlphaFoldDB" id="A0A917HMJ7"/>
<dbReference type="Gene3D" id="3.20.20.80">
    <property type="entry name" value="Glycosidases"/>
    <property type="match status" value="1"/>
</dbReference>
<name>A0A917HMJ7_9BACT</name>
<dbReference type="Proteomes" id="UP000647241">
    <property type="component" value="Unassembled WGS sequence"/>
</dbReference>